<feature type="domain" description="DUF5916" evidence="2">
    <location>
        <begin position="334"/>
        <end position="407"/>
    </location>
</feature>
<dbReference type="InterPro" id="IPR010502">
    <property type="entry name" value="Carb-bd_dom_fam9"/>
</dbReference>
<dbReference type="SUPFAM" id="SSF49344">
    <property type="entry name" value="CBD9-like"/>
    <property type="match status" value="1"/>
</dbReference>
<proteinExistence type="predicted"/>
<feature type="domain" description="Carbohydrate-binding" evidence="1">
    <location>
        <begin position="108"/>
        <end position="260"/>
    </location>
</feature>
<keyword evidence="4" id="KW-1185">Reference proteome</keyword>
<gene>
    <name evidence="3" type="ORF">OIK42_03440</name>
</gene>
<dbReference type="RefSeq" id="WP_273638387.1">
    <property type="nucleotide sequence ID" value="NZ_JAQQXP010000001.1"/>
</dbReference>
<comment type="caution">
    <text evidence="3">The sequence shown here is derived from an EMBL/GenBank/DDBJ whole genome shotgun (WGS) entry which is preliminary data.</text>
</comment>
<protein>
    <submittedName>
        <fullName evidence="3">DUF5916 domain-containing protein</fullName>
    </submittedName>
</protein>
<organism evidence="3 4">
    <name type="scientific">Alteromonas gilva</name>
    <dbReference type="NCBI Taxonomy" id="2987522"/>
    <lineage>
        <taxon>Bacteria</taxon>
        <taxon>Pseudomonadati</taxon>
        <taxon>Pseudomonadota</taxon>
        <taxon>Gammaproteobacteria</taxon>
        <taxon>Alteromonadales</taxon>
        <taxon>Alteromonadaceae</taxon>
        <taxon>Alteromonas/Salinimonas group</taxon>
        <taxon>Alteromonas</taxon>
    </lineage>
</organism>
<dbReference type="Gene3D" id="2.60.40.1190">
    <property type="match status" value="1"/>
</dbReference>
<dbReference type="InterPro" id="IPR045670">
    <property type="entry name" value="DUF5916"/>
</dbReference>
<evidence type="ECO:0000313" key="3">
    <source>
        <dbReference type="EMBL" id="MDC8829811.1"/>
    </source>
</evidence>
<accession>A0ABT5KZY1</accession>
<evidence type="ECO:0000313" key="4">
    <source>
        <dbReference type="Proteomes" id="UP001218788"/>
    </source>
</evidence>
<dbReference type="Pfam" id="PF06452">
    <property type="entry name" value="CBM9_1"/>
    <property type="match status" value="1"/>
</dbReference>
<dbReference type="Pfam" id="PF19313">
    <property type="entry name" value="DUF5916"/>
    <property type="match status" value="1"/>
</dbReference>
<dbReference type="CDD" id="cd09618">
    <property type="entry name" value="CBM9_like_2"/>
    <property type="match status" value="1"/>
</dbReference>
<evidence type="ECO:0000259" key="1">
    <source>
        <dbReference type="Pfam" id="PF06452"/>
    </source>
</evidence>
<sequence>MLNSGATTTAANTAIKVSKIISGEPLVVSAPVFIEIKNANCLSMAKSILKITKTALNDIMNYRFWIACITLMCSLSLHADEKPLALATNSANKTVLNHIPFIAGEVAIDGKANEAQWQHAQVITLDYVTRPYINTAAPVKTEVRIFENGETLFIVFIASDPEPENIRAFFRDRDQVWSDDLVGLKLDTFNNGRLAYQFFANPLGVQTDAVENEMTGNESDSWNAIWESAGAINTQGYIVEMAIPLRVMNFKEGERNKIWGAEFVRFYPREERLRIANIPLDRDNACALCQLGQVAGFEQATQGRNLALVPTLVLGKGRERDPFSSSSWQDYEVTEPGLDIKWGITPEMSLQATLNPDFSQVEADDAQVSINNTFALFFSERRPFFVENADYFSSNQNLVYTRNIGAPDYGVKLTGQTGKHTFGVFLADDANTTFLIPGNLGSGVAVIDDESINGALRYRFDYNNDFSVGTVTTLRQSGDYHNHVNAIDVKYRLTQQDTIRAQYVSSDTQYPEGLVDKFCADDCSKPGDYSETALRVQKNGSFTGSAWRLNYRHEVRDWYFRADHYANDKDFRADLGFETKADYHKSVLGTGYYWWNENSWWNRIRLNGDWDITHNDEGELIEREVEAYASIRGRWQSFVEIGAVRRERVGLRHDASQLTITGNTDRFEETSGSVYVEARPNPTWFFSTFVRRGDQVDFANNRLGEQTFLESRLDVNIGKHAQLRVKHIYSDLDVADKALFTARISDIRLTYQLDARQFVRFIGIYNNTSRNRDNYTFAVTPQTRSLGGQLLYSYKLNPLTRFFIGVASAASEEEPLDGLTTSEKSVFMKFSYAWLS</sequence>
<reference evidence="3 4" key="1">
    <citation type="submission" date="2022-10" db="EMBL/GenBank/DDBJ databases">
        <title>Alteromonas sp. chi3 Genome sequencing.</title>
        <authorList>
            <person name="Park S."/>
        </authorList>
    </citation>
    <scope>NUCLEOTIDE SEQUENCE [LARGE SCALE GENOMIC DNA]</scope>
    <source>
        <strain evidence="4">chi3</strain>
    </source>
</reference>
<dbReference type="EMBL" id="JAQQXP010000001">
    <property type="protein sequence ID" value="MDC8829811.1"/>
    <property type="molecule type" value="Genomic_DNA"/>
</dbReference>
<evidence type="ECO:0000259" key="2">
    <source>
        <dbReference type="Pfam" id="PF19313"/>
    </source>
</evidence>
<name>A0ABT5KZY1_9ALTE</name>
<dbReference type="Proteomes" id="UP001218788">
    <property type="component" value="Unassembled WGS sequence"/>
</dbReference>